<dbReference type="PANTHER" id="PTHR12982:SF0">
    <property type="entry name" value="PHOSPHATIDYLINOSITOL N-ACETYLGLUCOSAMINYLTRANSFERASE SUBUNIT C"/>
    <property type="match status" value="1"/>
</dbReference>
<dbReference type="InterPro" id="IPR009450">
    <property type="entry name" value="Plno_GlcNAc_GPI2"/>
</dbReference>
<sequence length="291" mass="32209">MAALPPWKKVLYLKQPYEDNYVDESFLDSLVLNANVQRYEFWSLCSGTLAILWQLSLVVVFVSVWWRVQQLTWNLNWLLALDGLLFGCFVCGWRRDKAEANTVNKIGAAEPALWDVLNACKIVFPLWVLAPLLQTLTRSWSDDTIAVIASALLFLHVASYRYQDVADHHGIPASKRVSPAHSLPGGPTALNAAVLAATILASRLQTAEEVFAFMSFAMEVFALPRARFPAQEYWISLAVAGRTHRGGAGGAIPLRHRHAGVWLGSSSLCVGLWCDYLSQSSSVYVGSEVQS</sequence>
<dbReference type="EMBL" id="CAUJNA010001383">
    <property type="protein sequence ID" value="CAJ1386600.1"/>
    <property type="molecule type" value="Genomic_DNA"/>
</dbReference>
<dbReference type="Pfam" id="PF06432">
    <property type="entry name" value="GPI2"/>
    <property type="match status" value="1"/>
</dbReference>
<keyword evidence="7 8" id="KW-0472">Membrane</keyword>
<keyword evidence="6 8" id="KW-1133">Transmembrane helix</keyword>
<evidence type="ECO:0000256" key="8">
    <source>
        <dbReference type="SAM" id="Phobius"/>
    </source>
</evidence>
<dbReference type="AlphaFoldDB" id="A0AA36IFC3"/>
<protein>
    <submittedName>
        <fullName evidence="9">Uncharacterized protein</fullName>
    </submittedName>
</protein>
<keyword evidence="5 8" id="KW-0812">Transmembrane</keyword>
<comment type="similarity">
    <text evidence="3">Belongs to the PIGC family.</text>
</comment>
<evidence type="ECO:0000256" key="2">
    <source>
        <dbReference type="ARBA" id="ARBA00004687"/>
    </source>
</evidence>
<dbReference type="GO" id="GO:0000506">
    <property type="term" value="C:glycosylphosphatidylinositol-N-acetylglucosaminyltransferase (GPI-GnT) complex"/>
    <property type="evidence" value="ECO:0007669"/>
    <property type="project" value="TreeGrafter"/>
</dbReference>
<gene>
    <name evidence="9" type="ORF">EVOR1521_LOCUS12854</name>
</gene>
<feature type="transmembrane region" description="Helical" evidence="8">
    <location>
        <begin position="74"/>
        <end position="93"/>
    </location>
</feature>
<name>A0AA36IFC3_9DINO</name>
<keyword evidence="4" id="KW-0337">GPI-anchor biosynthesis</keyword>
<evidence type="ECO:0000313" key="9">
    <source>
        <dbReference type="EMBL" id="CAJ1386600.1"/>
    </source>
</evidence>
<keyword evidence="10" id="KW-1185">Reference proteome</keyword>
<proteinExistence type="inferred from homology"/>
<organism evidence="9 10">
    <name type="scientific">Effrenium voratum</name>
    <dbReference type="NCBI Taxonomy" id="2562239"/>
    <lineage>
        <taxon>Eukaryota</taxon>
        <taxon>Sar</taxon>
        <taxon>Alveolata</taxon>
        <taxon>Dinophyceae</taxon>
        <taxon>Suessiales</taxon>
        <taxon>Symbiodiniaceae</taxon>
        <taxon>Effrenium</taxon>
    </lineage>
</organism>
<evidence type="ECO:0000256" key="5">
    <source>
        <dbReference type="ARBA" id="ARBA00022692"/>
    </source>
</evidence>
<evidence type="ECO:0000256" key="3">
    <source>
        <dbReference type="ARBA" id="ARBA00008321"/>
    </source>
</evidence>
<reference evidence="9" key="1">
    <citation type="submission" date="2023-08" db="EMBL/GenBank/DDBJ databases">
        <authorList>
            <person name="Chen Y."/>
            <person name="Shah S."/>
            <person name="Dougan E. K."/>
            <person name="Thang M."/>
            <person name="Chan C."/>
        </authorList>
    </citation>
    <scope>NUCLEOTIDE SEQUENCE</scope>
</reference>
<comment type="pathway">
    <text evidence="2">Glycolipid biosynthesis; glycosylphosphatidylinositol-anchor biosynthesis.</text>
</comment>
<evidence type="ECO:0000256" key="4">
    <source>
        <dbReference type="ARBA" id="ARBA00022502"/>
    </source>
</evidence>
<evidence type="ECO:0000313" key="10">
    <source>
        <dbReference type="Proteomes" id="UP001178507"/>
    </source>
</evidence>
<dbReference type="GO" id="GO:0006506">
    <property type="term" value="P:GPI anchor biosynthetic process"/>
    <property type="evidence" value="ECO:0007669"/>
    <property type="project" value="UniProtKB-KW"/>
</dbReference>
<dbReference type="PANTHER" id="PTHR12982">
    <property type="entry name" value="PHOSPHATIDYLINOSITOL GLYCAN, CLASS C"/>
    <property type="match status" value="1"/>
</dbReference>
<feature type="transmembrane region" description="Helical" evidence="8">
    <location>
        <begin position="41"/>
        <end position="68"/>
    </location>
</feature>
<evidence type="ECO:0000256" key="6">
    <source>
        <dbReference type="ARBA" id="ARBA00022989"/>
    </source>
</evidence>
<accession>A0AA36IFC3</accession>
<evidence type="ECO:0000256" key="7">
    <source>
        <dbReference type="ARBA" id="ARBA00023136"/>
    </source>
</evidence>
<comment type="caution">
    <text evidence="9">The sequence shown here is derived from an EMBL/GenBank/DDBJ whole genome shotgun (WGS) entry which is preliminary data.</text>
</comment>
<dbReference type="Proteomes" id="UP001178507">
    <property type="component" value="Unassembled WGS sequence"/>
</dbReference>
<comment type="subcellular location">
    <subcellularLocation>
        <location evidence="1">Membrane</location>
        <topology evidence="1">Multi-pass membrane protein</topology>
    </subcellularLocation>
</comment>
<evidence type="ECO:0000256" key="1">
    <source>
        <dbReference type="ARBA" id="ARBA00004141"/>
    </source>
</evidence>